<name>A0A0N8PZN0_RHOGW</name>
<feature type="non-terminal residue" evidence="2">
    <location>
        <position position="1"/>
    </location>
</feature>
<sequence length="51" mass="6205">SCETEDSLHRETLQRERQREIRESAVRGERQRVRGKEVGRGRGERRPEWTR</sequence>
<dbReference type="Proteomes" id="UP000053890">
    <property type="component" value="Unassembled WGS sequence"/>
</dbReference>
<evidence type="ECO:0000313" key="3">
    <source>
        <dbReference type="Proteomes" id="UP000053890"/>
    </source>
</evidence>
<accession>A0A0N8PZN0</accession>
<organism evidence="2 3">
    <name type="scientific">Rhodotorula graminis (strain WP1)</name>
    <dbReference type="NCBI Taxonomy" id="578459"/>
    <lineage>
        <taxon>Eukaryota</taxon>
        <taxon>Fungi</taxon>
        <taxon>Dikarya</taxon>
        <taxon>Basidiomycota</taxon>
        <taxon>Pucciniomycotina</taxon>
        <taxon>Microbotryomycetes</taxon>
        <taxon>Sporidiobolales</taxon>
        <taxon>Sporidiobolaceae</taxon>
        <taxon>Rhodotorula</taxon>
    </lineage>
</organism>
<dbReference type="RefSeq" id="XP_018268830.1">
    <property type="nucleotide sequence ID" value="XM_018412873.1"/>
</dbReference>
<gene>
    <name evidence="2" type="ORF">RHOBADRAFT_29444</name>
</gene>
<protein>
    <submittedName>
        <fullName evidence="2">Uncharacterized protein</fullName>
    </submittedName>
</protein>
<evidence type="ECO:0000256" key="1">
    <source>
        <dbReference type="SAM" id="MobiDB-lite"/>
    </source>
</evidence>
<proteinExistence type="predicted"/>
<reference evidence="2 3" key="1">
    <citation type="journal article" date="2015" name="Front. Microbiol.">
        <title>Genome sequence of the plant growth promoting endophytic yeast Rhodotorula graminis WP1.</title>
        <authorList>
            <person name="Firrincieli A."/>
            <person name="Otillar R."/>
            <person name="Salamov A."/>
            <person name="Schmutz J."/>
            <person name="Khan Z."/>
            <person name="Redman R.S."/>
            <person name="Fleck N.D."/>
            <person name="Lindquist E."/>
            <person name="Grigoriev I.V."/>
            <person name="Doty S.L."/>
        </authorList>
    </citation>
    <scope>NUCLEOTIDE SEQUENCE [LARGE SCALE GENOMIC DNA]</scope>
    <source>
        <strain evidence="2 3">WP1</strain>
    </source>
</reference>
<feature type="region of interest" description="Disordered" evidence="1">
    <location>
        <begin position="1"/>
        <end position="51"/>
    </location>
</feature>
<dbReference type="AlphaFoldDB" id="A0A0N8PZN0"/>
<evidence type="ECO:0000313" key="2">
    <source>
        <dbReference type="EMBL" id="KPV72781.1"/>
    </source>
</evidence>
<dbReference type="GeneID" id="28973322"/>
<dbReference type="EMBL" id="KQ474085">
    <property type="protein sequence ID" value="KPV72781.1"/>
    <property type="molecule type" value="Genomic_DNA"/>
</dbReference>
<keyword evidence="3" id="KW-1185">Reference proteome</keyword>